<evidence type="ECO:0000256" key="1">
    <source>
        <dbReference type="SAM" id="MobiDB-lite"/>
    </source>
</evidence>
<name>A0A919EQE9_STRFL</name>
<feature type="compositionally biased region" description="Polar residues" evidence="1">
    <location>
        <begin position="1"/>
        <end position="19"/>
    </location>
</feature>
<feature type="region of interest" description="Disordered" evidence="1">
    <location>
        <begin position="1"/>
        <end position="81"/>
    </location>
</feature>
<gene>
    <name evidence="2" type="ORF">GCM10017667_60270</name>
</gene>
<protein>
    <submittedName>
        <fullName evidence="2">Uncharacterized protein</fullName>
    </submittedName>
</protein>
<keyword evidence="3" id="KW-1185">Reference proteome</keyword>
<sequence length="81" mass="8450">MSSGFSIRSQPQYAAQRSTRCAIPADTQAPISSSAARRPRRPGPGTAADGRAPAGTDRSARTANHPSSTSASAEPPYCAYW</sequence>
<reference evidence="2" key="2">
    <citation type="submission" date="2020-09" db="EMBL/GenBank/DDBJ databases">
        <authorList>
            <person name="Sun Q."/>
            <person name="Ohkuma M."/>
        </authorList>
    </citation>
    <scope>NUCLEOTIDE SEQUENCE</scope>
    <source>
        <strain evidence="2">JCM 4122</strain>
    </source>
</reference>
<dbReference type="EMBL" id="BNBE01000003">
    <property type="protein sequence ID" value="GHG17860.1"/>
    <property type="molecule type" value="Genomic_DNA"/>
</dbReference>
<evidence type="ECO:0000313" key="3">
    <source>
        <dbReference type="Proteomes" id="UP000632849"/>
    </source>
</evidence>
<accession>A0A919EQE9</accession>
<comment type="caution">
    <text evidence="2">The sequence shown here is derived from an EMBL/GenBank/DDBJ whole genome shotgun (WGS) entry which is preliminary data.</text>
</comment>
<dbReference type="Proteomes" id="UP000632849">
    <property type="component" value="Unassembled WGS sequence"/>
</dbReference>
<reference evidence="2" key="1">
    <citation type="journal article" date="2014" name="Int. J. Syst. Evol. Microbiol.">
        <title>Complete genome sequence of Corynebacterium casei LMG S-19264T (=DSM 44701T), isolated from a smear-ripened cheese.</title>
        <authorList>
            <consortium name="US DOE Joint Genome Institute (JGI-PGF)"/>
            <person name="Walter F."/>
            <person name="Albersmeier A."/>
            <person name="Kalinowski J."/>
            <person name="Ruckert C."/>
        </authorList>
    </citation>
    <scope>NUCLEOTIDE SEQUENCE</scope>
    <source>
        <strain evidence="2">JCM 4122</strain>
    </source>
</reference>
<feature type="compositionally biased region" description="Low complexity" evidence="1">
    <location>
        <begin position="43"/>
        <end position="57"/>
    </location>
</feature>
<dbReference type="AlphaFoldDB" id="A0A919EQE9"/>
<proteinExistence type="predicted"/>
<evidence type="ECO:0000313" key="2">
    <source>
        <dbReference type="EMBL" id="GHG17860.1"/>
    </source>
</evidence>
<organism evidence="2 3">
    <name type="scientific">Streptomyces filamentosus</name>
    <name type="common">Streptomyces roseosporus</name>
    <dbReference type="NCBI Taxonomy" id="67294"/>
    <lineage>
        <taxon>Bacteria</taxon>
        <taxon>Bacillati</taxon>
        <taxon>Actinomycetota</taxon>
        <taxon>Actinomycetes</taxon>
        <taxon>Kitasatosporales</taxon>
        <taxon>Streptomycetaceae</taxon>
        <taxon>Streptomyces</taxon>
    </lineage>
</organism>
<feature type="compositionally biased region" description="Polar residues" evidence="1">
    <location>
        <begin position="61"/>
        <end position="72"/>
    </location>
</feature>